<dbReference type="InterPro" id="IPR003458">
    <property type="entry name" value="Phage_T4_Gp38_tail_assem"/>
</dbReference>
<dbReference type="PATRIC" id="fig|163011.3.peg.1981"/>
<evidence type="ECO:0000313" key="2">
    <source>
        <dbReference type="EMBL" id="SDT66237.1"/>
    </source>
</evidence>
<keyword evidence="3" id="KW-1185">Reference proteome</keyword>
<evidence type="ECO:0000313" key="3">
    <source>
        <dbReference type="Proteomes" id="UP000182814"/>
    </source>
</evidence>
<dbReference type="RefSeq" id="WP_038979168.1">
    <property type="nucleotide sequence ID" value="NZ_JABTYG010000010.1"/>
</dbReference>
<dbReference type="AlphaFoldDB" id="A0A0J6HJZ0"/>
<dbReference type="Proteomes" id="UP000434925">
    <property type="component" value="Unassembled WGS sequence"/>
</dbReference>
<dbReference type="Proteomes" id="UP000182814">
    <property type="component" value="Chromosome I"/>
</dbReference>
<reference evidence="1 4" key="3">
    <citation type="submission" date="2019-09" db="EMBL/GenBank/DDBJ databases">
        <title>Draft genome sequences of 48 bacterial type strains from the CCUG.</title>
        <authorList>
            <person name="Tunovic T."/>
            <person name="Pineiro-Iglesias B."/>
            <person name="Unosson C."/>
            <person name="Inganas E."/>
            <person name="Ohlen M."/>
            <person name="Cardew S."/>
            <person name="Jensie-Markopoulos S."/>
            <person name="Salva-Serra F."/>
            <person name="Jaen-Luchoro D."/>
            <person name="Karlsson R."/>
            <person name="Svensson-Stadler L."/>
            <person name="Chun J."/>
            <person name="Moore E."/>
        </authorList>
    </citation>
    <scope>NUCLEOTIDE SEQUENCE [LARGE SCALE GENOMIC DNA]</scope>
    <source>
        <strain evidence="1 4">CCUG 51522</strain>
    </source>
</reference>
<gene>
    <name evidence="1" type="ORF">F7R14_28560</name>
    <name evidence="2" type="ORF">SAMN04490191_6016</name>
</gene>
<evidence type="ECO:0000313" key="4">
    <source>
        <dbReference type="Proteomes" id="UP000434925"/>
    </source>
</evidence>
<dbReference type="EMBL" id="LT629746">
    <property type="protein sequence ID" value="SDT66237.1"/>
    <property type="molecule type" value="Genomic_DNA"/>
</dbReference>
<organism evidence="2 3">
    <name type="scientific">Pseudomonas lini</name>
    <dbReference type="NCBI Taxonomy" id="163011"/>
    <lineage>
        <taxon>Bacteria</taxon>
        <taxon>Pseudomonadati</taxon>
        <taxon>Pseudomonadota</taxon>
        <taxon>Gammaproteobacteria</taxon>
        <taxon>Pseudomonadales</taxon>
        <taxon>Pseudomonadaceae</taxon>
        <taxon>Pseudomonas</taxon>
    </lineage>
</organism>
<reference evidence="2" key="2">
    <citation type="submission" date="2016-10" db="EMBL/GenBank/DDBJ databases">
        <authorList>
            <person name="de Groot N.N."/>
        </authorList>
    </citation>
    <scope>NUCLEOTIDE SEQUENCE [LARGE SCALE GENOMIC DNA]</scope>
    <source>
        <strain evidence="2">BS3782</strain>
    </source>
</reference>
<dbReference type="EMBL" id="VZPO01000014">
    <property type="protein sequence ID" value="KAB0497290.1"/>
    <property type="molecule type" value="Genomic_DNA"/>
</dbReference>
<name>A0A0J6HJZ0_9PSED</name>
<evidence type="ECO:0000313" key="1">
    <source>
        <dbReference type="EMBL" id="KAB0497290.1"/>
    </source>
</evidence>
<reference evidence="3" key="1">
    <citation type="submission" date="2016-10" db="EMBL/GenBank/DDBJ databases">
        <authorList>
            <person name="Varghese N."/>
            <person name="Submissions S."/>
        </authorList>
    </citation>
    <scope>NUCLEOTIDE SEQUENCE [LARGE SCALE GENOMIC DNA]</scope>
    <source>
        <strain evidence="3">BS3782</strain>
    </source>
</reference>
<sequence length="138" mass="15437">MKKYVRVVDGKVDNIFETNNPITEEFPSDQVWVDVTALPKIDYSWNAVNTNGVWTFTDSDPWGQQSALAIQLRSARMPRIERANATLASTALAYKVELGLATPADEAGLLAYKQFFIDMSNVNKQPGYPLTVTWPEVP</sequence>
<proteinExistence type="predicted"/>
<protein>
    <submittedName>
        <fullName evidence="1">Tail fiber assembly protein</fullName>
    </submittedName>
</protein>
<dbReference type="Pfam" id="PF02413">
    <property type="entry name" value="Caudo_TAP"/>
    <property type="match status" value="1"/>
</dbReference>
<accession>A0A0J6HJZ0</accession>